<keyword evidence="2" id="KW-1185">Reference proteome</keyword>
<organism evidence="1 2">
    <name type="scientific">Eumeta variegata</name>
    <name type="common">Bagworm moth</name>
    <name type="synonym">Eumeta japonica</name>
    <dbReference type="NCBI Taxonomy" id="151549"/>
    <lineage>
        <taxon>Eukaryota</taxon>
        <taxon>Metazoa</taxon>
        <taxon>Ecdysozoa</taxon>
        <taxon>Arthropoda</taxon>
        <taxon>Hexapoda</taxon>
        <taxon>Insecta</taxon>
        <taxon>Pterygota</taxon>
        <taxon>Neoptera</taxon>
        <taxon>Endopterygota</taxon>
        <taxon>Lepidoptera</taxon>
        <taxon>Glossata</taxon>
        <taxon>Ditrysia</taxon>
        <taxon>Tineoidea</taxon>
        <taxon>Psychidae</taxon>
        <taxon>Oiketicinae</taxon>
        <taxon>Eumeta</taxon>
    </lineage>
</organism>
<dbReference type="Pfam" id="PF01359">
    <property type="entry name" value="Transposase_1"/>
    <property type="match status" value="1"/>
</dbReference>
<comment type="caution">
    <text evidence="1">The sequence shown here is derived from an EMBL/GenBank/DDBJ whole genome shotgun (WGS) entry which is preliminary data.</text>
</comment>
<evidence type="ECO:0000313" key="2">
    <source>
        <dbReference type="Proteomes" id="UP000299102"/>
    </source>
</evidence>
<proteinExistence type="predicted"/>
<reference evidence="1 2" key="1">
    <citation type="journal article" date="2019" name="Commun. Biol.">
        <title>The bagworm genome reveals a unique fibroin gene that provides high tensile strength.</title>
        <authorList>
            <person name="Kono N."/>
            <person name="Nakamura H."/>
            <person name="Ohtoshi R."/>
            <person name="Tomita M."/>
            <person name="Numata K."/>
            <person name="Arakawa K."/>
        </authorList>
    </citation>
    <scope>NUCLEOTIDE SEQUENCE [LARGE SCALE GENOMIC DNA]</scope>
</reference>
<evidence type="ECO:0000313" key="1">
    <source>
        <dbReference type="EMBL" id="GBP22824.1"/>
    </source>
</evidence>
<dbReference type="OrthoDB" id="7280611at2759"/>
<dbReference type="AlphaFoldDB" id="A0A4C1UAA9"/>
<protein>
    <submittedName>
        <fullName evidence="1">Uncharacterized protein</fullName>
    </submittedName>
</protein>
<sequence length="342" mass="39695">MEIPPWIINPFDETEVENVILKEELLELSTDEELKVTFKTGYQKFWLQAEISEKYSGLWGIVEKLQIAFPSLFFAFLHFAKRSAIGFDERLVHYWYSSVLAIGCSLLEIGIPSILPRPRILGTCNQLRPVTFNRWSLPPMDIHKPGEVTSALSTSWVGKGYLMDREEFAKLIYDRINVLTARTGQIIPESYYMTPVEEETDTISNYIFNVKRMENAYNVIVDASALLEKSVRWQWDWKGIIYYKLLLPAKTINSDLYWQELMRLKQEIEKKRPVSVKRKDKEGRILAREFLAKLDTKSLSFKLLGIVDVGVRLPVQCLSLTLTCLIILLQFGKLVENLMWAK</sequence>
<dbReference type="EMBL" id="BGZK01000144">
    <property type="protein sequence ID" value="GBP22824.1"/>
    <property type="molecule type" value="Genomic_DNA"/>
</dbReference>
<dbReference type="Proteomes" id="UP000299102">
    <property type="component" value="Unassembled WGS sequence"/>
</dbReference>
<gene>
    <name evidence="1" type="ORF">EVAR_17178_1</name>
</gene>
<dbReference type="InterPro" id="IPR001888">
    <property type="entry name" value="Transposase_1"/>
</dbReference>
<name>A0A4C1UAA9_EUMVA</name>
<accession>A0A4C1UAA9</accession>